<dbReference type="CDD" id="cd00688">
    <property type="entry name" value="ISOPREN_C2_like"/>
    <property type="match status" value="1"/>
</dbReference>
<evidence type="ECO:0008006" key="3">
    <source>
        <dbReference type="Google" id="ProtNLM"/>
    </source>
</evidence>
<keyword evidence="2" id="KW-1185">Reference proteome</keyword>
<dbReference type="SUPFAM" id="SSF48208">
    <property type="entry name" value="Six-hairpin glycosidases"/>
    <property type="match status" value="1"/>
</dbReference>
<dbReference type="OrthoDB" id="210950at2157"/>
<name>A0A1N7FKB9_9EURY</name>
<dbReference type="EMBL" id="FTNR01000007">
    <property type="protein sequence ID" value="SIS00730.1"/>
    <property type="molecule type" value="Genomic_DNA"/>
</dbReference>
<accession>A0A1N7FKB9</accession>
<protein>
    <recommendedName>
        <fullName evidence="3">Antibiotic ABC transporter permease</fullName>
    </recommendedName>
</protein>
<dbReference type="STRING" id="308853.SAMN05421752_10763"/>
<dbReference type="GO" id="GO:0005975">
    <property type="term" value="P:carbohydrate metabolic process"/>
    <property type="evidence" value="ECO:0007669"/>
    <property type="project" value="InterPro"/>
</dbReference>
<proteinExistence type="predicted"/>
<dbReference type="AlphaFoldDB" id="A0A1N7FKB9"/>
<reference evidence="2" key="1">
    <citation type="submission" date="2017-01" db="EMBL/GenBank/DDBJ databases">
        <authorList>
            <person name="Varghese N."/>
            <person name="Submissions S."/>
        </authorList>
    </citation>
    <scope>NUCLEOTIDE SEQUENCE [LARGE SCALE GENOMIC DNA]</scope>
    <source>
        <strain evidence="2">type strain: HArc-</strain>
    </source>
</reference>
<dbReference type="Gene3D" id="1.50.10.20">
    <property type="match status" value="1"/>
</dbReference>
<dbReference type="Proteomes" id="UP000185936">
    <property type="component" value="Unassembled WGS sequence"/>
</dbReference>
<organism evidence="1 2">
    <name type="scientific">Natronorubrum thiooxidans</name>
    <dbReference type="NCBI Taxonomy" id="308853"/>
    <lineage>
        <taxon>Archaea</taxon>
        <taxon>Methanobacteriati</taxon>
        <taxon>Methanobacteriota</taxon>
        <taxon>Stenosarchaea group</taxon>
        <taxon>Halobacteria</taxon>
        <taxon>Halobacteriales</taxon>
        <taxon>Natrialbaceae</taxon>
        <taxon>Natronorubrum</taxon>
    </lineage>
</organism>
<evidence type="ECO:0000313" key="2">
    <source>
        <dbReference type="Proteomes" id="UP000185936"/>
    </source>
</evidence>
<dbReference type="RefSeq" id="WP_076609257.1">
    <property type="nucleotide sequence ID" value="NZ_FTNR01000007.1"/>
</dbReference>
<sequence length="432" mass="49413">MQSQKSPASDGYPETIRRPRDVDTYVSVLDSTLAYARRRDYIGPDYGDGMSSQLLQALPFENRVLNLVVQEVVKRTPVDIRPLLRVEHRRNYKGAALFAMANLNYHEFASRRGEVDDLAFDPVAEADRLAEWLLEEQITGYSGFCGGHRHEIQHFHTKGVPSDPDIVSTAYAVKALLRATEHGLGDEYADIARTATAFLVEDLNYREVEEGAKIDYHMNHPEDSYTVNAAALGAGMLVDLYEHFGDEDLRERATKILDHIAANQTDVGGWPYRLPASASHLSMDNHHNGFVIEAFQRYRDVIDADRYAETLADALEFYRTELFELDGAPNFDESNAYPRDIHASTQGILVFAREGDLEFAERILRWVLANLQVEEGQFYYRKYRHHTKRVTLMRWCQGWMSYALSEFLLATHNRADEQSSVETERERVSLHS</sequence>
<gene>
    <name evidence="1" type="ORF">SAMN05421752_10763</name>
</gene>
<evidence type="ECO:0000313" key="1">
    <source>
        <dbReference type="EMBL" id="SIS00730.1"/>
    </source>
</evidence>
<dbReference type="InterPro" id="IPR008928">
    <property type="entry name" value="6-hairpin_glycosidase_sf"/>
</dbReference>